<geneLocation type="plasmid" evidence="1">
    <name>pTB1</name>
</geneLocation>
<dbReference type="OrthoDB" id="33274at2"/>
<sequence>MTSKDTLEILLDAPELPEAEVQALAQDLEAVVARYLPGHPVRLLSGVDERERRWLRLVIELGHVPER</sequence>
<geneLocation type="plasmid" evidence="2 4">
    <name>pTbrSNM4-1b</name>
</geneLocation>
<dbReference type="KEGG" id="tbc:A0O31_02408"/>
<dbReference type="EMBL" id="CP016313">
    <property type="protein sequence ID" value="APD10433.1"/>
    <property type="molecule type" value="Genomic_DNA"/>
</dbReference>
<reference evidence="2 4" key="3">
    <citation type="journal article" date="2022" name="Microbiol. Resour. Announc.">
        <title>Complete Genome Sequences of Thermus Strains Isolated from Senami Hot Spring in Japan.</title>
        <authorList>
            <person name="Miyazaki K."/>
        </authorList>
    </citation>
    <scope>NUCLEOTIDE SEQUENCE [LARGE SCALE GENOMIC DNA]</scope>
    <source>
        <strain evidence="2 4">SNM4-1</strain>
        <plasmid evidence="2 4">pTbrSNM4-1b</plasmid>
    </source>
</reference>
<evidence type="ECO:0000313" key="1">
    <source>
        <dbReference type="EMBL" id="APD10433.1"/>
    </source>
</evidence>
<proteinExistence type="predicted"/>
<name>A0A1J0LVI0_THEBO</name>
<dbReference type="Proteomes" id="UP000831120">
    <property type="component" value="Plasmid pTbrSNM4-1b"/>
</dbReference>
<keyword evidence="4" id="KW-1185">Reference proteome</keyword>
<organism evidence="1 3">
    <name type="scientific">Thermus brockianus</name>
    <dbReference type="NCBI Taxonomy" id="56956"/>
    <lineage>
        <taxon>Bacteria</taxon>
        <taxon>Thermotogati</taxon>
        <taxon>Deinococcota</taxon>
        <taxon>Deinococci</taxon>
        <taxon>Thermales</taxon>
        <taxon>Thermaceae</taxon>
        <taxon>Thermus</taxon>
    </lineage>
</organism>
<evidence type="ECO:0000313" key="3">
    <source>
        <dbReference type="Proteomes" id="UP000182993"/>
    </source>
</evidence>
<keyword evidence="1" id="KW-0614">Plasmid</keyword>
<geneLocation type="plasmid" evidence="3">
    <name>ptb1</name>
</geneLocation>
<reference evidence="1" key="2">
    <citation type="journal article" date="2017" name="Stand. Genomic Sci.">
        <title>Complete genome sequence of Thermus brockianus GE-1 reveals key enzymes of xylan/xylose metabolism.</title>
        <authorList>
            <person name="Schaefers C."/>
            <person name="Blank S."/>
            <person name="Wiebusch S."/>
            <person name="Elleuche S."/>
            <person name="Antranikian G."/>
        </authorList>
    </citation>
    <scope>NUCLEOTIDE SEQUENCE</scope>
    <source>
        <strain evidence="1">GE-1</strain>
        <plasmid evidence="1">pTB1</plasmid>
    </source>
</reference>
<evidence type="ECO:0000313" key="2">
    <source>
        <dbReference type="EMBL" id="BDG17710.1"/>
    </source>
</evidence>
<dbReference type="EMBL" id="AP025594">
    <property type="protein sequence ID" value="BDG17710.1"/>
    <property type="molecule type" value="Genomic_DNA"/>
</dbReference>
<gene>
    <name evidence="1" type="ORF">A0O31_02408</name>
    <name evidence="2" type="ORF">TbrSNM41_24440</name>
</gene>
<dbReference type="Proteomes" id="UP000182993">
    <property type="component" value="Plasmid pTB1"/>
</dbReference>
<accession>A0A1J0LVI0</accession>
<reference evidence="3" key="1">
    <citation type="submission" date="2016-06" db="EMBL/GenBank/DDBJ databases">
        <title>Whole genome sequencing of Thermus brockianus strain GE-1.</title>
        <authorList>
            <person name="Schaefers C."/>
            <person name="Blank S."/>
            <person name="Wiebusch S."/>
            <person name="Elleuche S."/>
            <person name="Antranikian G."/>
        </authorList>
    </citation>
    <scope>NUCLEOTIDE SEQUENCE [LARGE SCALE GENOMIC DNA]</scope>
    <source>
        <strain evidence="3">GE-1</strain>
        <plasmid evidence="3">ptb1</plasmid>
    </source>
</reference>
<dbReference type="RefSeq" id="WP_071678120.1">
    <property type="nucleotide sequence ID" value="NZ_AP025594.1"/>
</dbReference>
<protein>
    <submittedName>
        <fullName evidence="1">Uncharacterized protein</fullName>
    </submittedName>
</protein>
<dbReference type="AlphaFoldDB" id="A0A1J0LVI0"/>
<evidence type="ECO:0000313" key="4">
    <source>
        <dbReference type="Proteomes" id="UP000831120"/>
    </source>
</evidence>